<evidence type="ECO:0000256" key="1">
    <source>
        <dbReference type="ARBA" id="ARBA00022737"/>
    </source>
</evidence>
<keyword evidence="3" id="KW-1185">Reference proteome</keyword>
<dbReference type="InterPro" id="IPR051251">
    <property type="entry name" value="STK_FNIP-Repeat"/>
</dbReference>
<gene>
    <name evidence="2" type="ORF">CYY_007203</name>
</gene>
<organism evidence="2 3">
    <name type="scientific">Polysphondylium violaceum</name>
    <dbReference type="NCBI Taxonomy" id="133409"/>
    <lineage>
        <taxon>Eukaryota</taxon>
        <taxon>Amoebozoa</taxon>
        <taxon>Evosea</taxon>
        <taxon>Eumycetozoa</taxon>
        <taxon>Dictyostelia</taxon>
        <taxon>Dictyosteliales</taxon>
        <taxon>Dictyosteliaceae</taxon>
        <taxon>Polysphondylium</taxon>
    </lineage>
</organism>
<evidence type="ECO:0008006" key="4">
    <source>
        <dbReference type="Google" id="ProtNLM"/>
    </source>
</evidence>
<dbReference type="EMBL" id="AJWJ01000370">
    <property type="protein sequence ID" value="KAF2071487.1"/>
    <property type="molecule type" value="Genomic_DNA"/>
</dbReference>
<reference evidence="2" key="1">
    <citation type="submission" date="2020-01" db="EMBL/GenBank/DDBJ databases">
        <title>Development of genomics and gene disruption for Polysphondylium violaceum indicates a role for the polyketide synthase stlB in stalk morphogenesis.</title>
        <authorList>
            <person name="Narita B."/>
            <person name="Kawabe Y."/>
            <person name="Kin K."/>
            <person name="Saito T."/>
            <person name="Gibbs R."/>
            <person name="Kuspa A."/>
            <person name="Muzny D."/>
            <person name="Queller D."/>
            <person name="Richards S."/>
            <person name="Strassman J."/>
            <person name="Sucgang R."/>
            <person name="Worley K."/>
            <person name="Schaap P."/>
        </authorList>
    </citation>
    <scope>NUCLEOTIDE SEQUENCE</scope>
    <source>
        <strain evidence="2">QSvi11</strain>
    </source>
</reference>
<name>A0A8J4PP08_9MYCE</name>
<dbReference type="Proteomes" id="UP000695562">
    <property type="component" value="Unassembled WGS sequence"/>
</dbReference>
<dbReference type="InterPro" id="IPR008615">
    <property type="entry name" value="FNIP"/>
</dbReference>
<evidence type="ECO:0000313" key="2">
    <source>
        <dbReference type="EMBL" id="KAF2071487.1"/>
    </source>
</evidence>
<sequence length="685" mass="78505">MNKEDLDAKPYRELVNLAKKLGVKANGKKEEIIDRIVAHSNDDSDSNDDNTPVVKKIKSSTIKKVDIKRPEPSVVVKVVEERESNSQEEQKNNCKRKRDVVDKLSLSTKATSTKKAQPVTQIIRKDSKLDDIFFTIWRDRCLQQKIFLSTIDYVLLKNLIQLDKQYSFLSKLNNNNIPVAYHIKDLDHYHIYNAHQHKSLITHIVVSSTFYQNHLHLIQQQQKQPILFGISISSQNNDPVLNVKDLPNSIQYYQYKNKKQQITKDLIPQSITSLDIEISSIKPGVIPNRVKTLVLGLARSNLDIKCFPKSLTSATIYDFCFKNTHKINLDLLPPRLLYLNLTKIEGEITGNGPKSLKYFVGRTEHLDVPSSVTQLKRVSHTNLNDVHLPPNLTFLGNHYPINFGPNVWSIPENTLSRLKALLLDNIPHSCITKENCPPGILYYRNRNYKLNNHVPYIPSSATKVSISICNEMERLPIIPSTVTDLAMENPNGQVLFTKSIKNGYFANNIVKLSLKYDLELTPGIIPSSVTDLKLIYSKPIKADIIPPSVVKLCLISRETVKPIILPNSITSLSFENDIQVYSDMVIPKSVETLKIFNQLNFQTFPFQLFKNITRLNTRGIDDAKSNFIKTFGITTDNNYNEKLFPSNIKLVEFRYSNINYYIIDKKVYKEENHVKNNHFIKFDNK</sequence>
<accession>A0A8J4PP08</accession>
<protein>
    <recommendedName>
        <fullName evidence="4">SAP domain-containing protein</fullName>
    </recommendedName>
</protein>
<dbReference type="PANTHER" id="PTHR32134:SF169">
    <property type="entry name" value="FNIP REPEAT-CONTAINING PROTEIN-RELATED"/>
    <property type="match status" value="1"/>
</dbReference>
<keyword evidence="1" id="KW-0677">Repeat</keyword>
<dbReference type="Pfam" id="PF05725">
    <property type="entry name" value="FNIP"/>
    <property type="match status" value="1"/>
</dbReference>
<dbReference type="PANTHER" id="PTHR32134">
    <property type="entry name" value="FNIP REPEAT-CONTAINING PROTEIN"/>
    <property type="match status" value="1"/>
</dbReference>
<comment type="caution">
    <text evidence="2">The sequence shown here is derived from an EMBL/GenBank/DDBJ whole genome shotgun (WGS) entry which is preliminary data.</text>
</comment>
<dbReference type="AlphaFoldDB" id="A0A8J4PP08"/>
<proteinExistence type="predicted"/>
<evidence type="ECO:0000313" key="3">
    <source>
        <dbReference type="Proteomes" id="UP000695562"/>
    </source>
</evidence>